<protein>
    <recommendedName>
        <fullName evidence="7">Major facilitator superfamily (MFS) profile domain-containing protein</fullName>
    </recommendedName>
</protein>
<dbReference type="Pfam" id="PF07690">
    <property type="entry name" value="MFS_1"/>
    <property type="match status" value="1"/>
</dbReference>
<feature type="transmembrane region" description="Helical" evidence="6">
    <location>
        <begin position="347"/>
        <end position="372"/>
    </location>
</feature>
<dbReference type="PANTHER" id="PTHR42718:SF1">
    <property type="entry name" value="LOW AFFINITY AMMONIUM TRANSPORTER"/>
    <property type="match status" value="1"/>
</dbReference>
<keyword evidence="4 6" id="KW-0472">Membrane</keyword>
<dbReference type="InterPro" id="IPR011701">
    <property type="entry name" value="MFS"/>
</dbReference>
<feature type="region of interest" description="Disordered" evidence="5">
    <location>
        <begin position="1"/>
        <end position="67"/>
    </location>
</feature>
<keyword evidence="2 6" id="KW-0812">Transmembrane</keyword>
<comment type="caution">
    <text evidence="8">The sequence shown here is derived from an EMBL/GenBank/DDBJ whole genome shotgun (WGS) entry which is preliminary data.</text>
</comment>
<feature type="transmembrane region" description="Helical" evidence="6">
    <location>
        <begin position="304"/>
        <end position="327"/>
    </location>
</feature>
<evidence type="ECO:0000313" key="8">
    <source>
        <dbReference type="EMBL" id="KAK2604786.1"/>
    </source>
</evidence>
<dbReference type="InterPro" id="IPR036259">
    <property type="entry name" value="MFS_trans_sf"/>
</dbReference>
<dbReference type="CDD" id="cd17476">
    <property type="entry name" value="MFS_Amf1_MDR_like"/>
    <property type="match status" value="1"/>
</dbReference>
<sequence>MDTEKAADTARSREDDDVLNNLARKEEGGVDLEATSIRSDRSHHYEDDLEDQNGMEPQRSNTTGASTWASEQMSLPQEILFVVTVCLTQFCNQASFCAMLFLLGTVGDSLGVTNPSLLSWLVAGFSLTAGTFLIFSGRLGDAFGYKLMLMIGFSWFSLWSVLAGVAVYSGYTLFVFARVFQGIGSAICIPNALAILGAAYPPGHRKAMVFALFGASAPVGALTGGIVGTSLNLLWWPWNFHALAVVLALLTVLTYFVVPSPRPPRLSGKVSLRDLNNELDLVGAVTGISALVLFNFAWNQAPIVGWNSAQVIATLVAGVVVFFTFMWTEYRYAVNPLLPLDAFNADVGFVLGALACGWAMFGSWSLYVVLVFENIRGLAPLPAATWMIPILVTGLLASVITGYLLGLAKFTPPVVMTIALTFFTTGVVIFATAPVDQIYWGQTFVSIVIIPFGMDMSFPAATLILSDAVKKEHQGIAASLVATVVNYSISLGVGFAGTVEVHINNGGKTKADLLKGYKGALYLGIGLAGLGLVICLVFLARDKLRSSRKAKAEKATPSISPGPDAQAFA</sequence>
<dbReference type="InterPro" id="IPR020846">
    <property type="entry name" value="MFS_dom"/>
</dbReference>
<dbReference type="Gene3D" id="1.20.1720.10">
    <property type="entry name" value="Multidrug resistance protein D"/>
    <property type="match status" value="1"/>
</dbReference>
<feature type="transmembrane region" description="Helical" evidence="6">
    <location>
        <begin position="117"/>
        <end position="135"/>
    </location>
</feature>
<feature type="domain" description="Major facilitator superfamily (MFS) profile" evidence="7">
    <location>
        <begin position="81"/>
        <end position="543"/>
    </location>
</feature>
<evidence type="ECO:0000256" key="4">
    <source>
        <dbReference type="ARBA" id="ARBA00023136"/>
    </source>
</evidence>
<feature type="transmembrane region" description="Helical" evidence="6">
    <location>
        <begin position="439"/>
        <end position="465"/>
    </location>
</feature>
<evidence type="ECO:0000259" key="7">
    <source>
        <dbReference type="PROSITE" id="PS50850"/>
    </source>
</evidence>
<keyword evidence="9" id="KW-1185">Reference proteome</keyword>
<feature type="transmembrane region" description="Helical" evidence="6">
    <location>
        <begin position="180"/>
        <end position="200"/>
    </location>
</feature>
<organism evidence="8 9">
    <name type="scientific">Phomopsis amygdali</name>
    <name type="common">Fusicoccum amygdali</name>
    <dbReference type="NCBI Taxonomy" id="1214568"/>
    <lineage>
        <taxon>Eukaryota</taxon>
        <taxon>Fungi</taxon>
        <taxon>Dikarya</taxon>
        <taxon>Ascomycota</taxon>
        <taxon>Pezizomycotina</taxon>
        <taxon>Sordariomycetes</taxon>
        <taxon>Sordariomycetidae</taxon>
        <taxon>Diaporthales</taxon>
        <taxon>Diaporthaceae</taxon>
        <taxon>Diaporthe</taxon>
    </lineage>
</organism>
<keyword evidence="3 6" id="KW-1133">Transmembrane helix</keyword>
<feature type="transmembrane region" description="Helical" evidence="6">
    <location>
        <begin position="79"/>
        <end position="105"/>
    </location>
</feature>
<dbReference type="GO" id="GO:0016020">
    <property type="term" value="C:membrane"/>
    <property type="evidence" value="ECO:0007669"/>
    <property type="project" value="UniProtKB-SubCell"/>
</dbReference>
<feature type="transmembrane region" description="Helical" evidence="6">
    <location>
        <begin position="279"/>
        <end position="298"/>
    </location>
</feature>
<comment type="subcellular location">
    <subcellularLocation>
        <location evidence="1">Membrane</location>
        <topology evidence="1">Multi-pass membrane protein</topology>
    </subcellularLocation>
</comment>
<proteinExistence type="predicted"/>
<accession>A0AAD9SC97</accession>
<reference evidence="8" key="1">
    <citation type="submission" date="2023-06" db="EMBL/GenBank/DDBJ databases">
        <authorList>
            <person name="Noh H."/>
        </authorList>
    </citation>
    <scope>NUCLEOTIDE SEQUENCE</scope>
    <source>
        <strain evidence="8">DUCC20226</strain>
    </source>
</reference>
<feature type="transmembrane region" description="Helical" evidence="6">
    <location>
        <begin position="240"/>
        <end position="258"/>
    </location>
</feature>
<evidence type="ECO:0000256" key="1">
    <source>
        <dbReference type="ARBA" id="ARBA00004141"/>
    </source>
</evidence>
<feature type="region of interest" description="Disordered" evidence="5">
    <location>
        <begin position="550"/>
        <end position="569"/>
    </location>
</feature>
<feature type="transmembrane region" description="Helical" evidence="6">
    <location>
        <begin position="147"/>
        <end position="168"/>
    </location>
</feature>
<feature type="compositionally biased region" description="Polar residues" evidence="5">
    <location>
        <begin position="58"/>
        <end position="67"/>
    </location>
</feature>
<evidence type="ECO:0000256" key="2">
    <source>
        <dbReference type="ARBA" id="ARBA00022692"/>
    </source>
</evidence>
<feature type="transmembrane region" description="Helical" evidence="6">
    <location>
        <begin position="414"/>
        <end position="433"/>
    </location>
</feature>
<feature type="transmembrane region" description="Helical" evidence="6">
    <location>
        <begin position="207"/>
        <end position="228"/>
    </location>
</feature>
<feature type="compositionally biased region" description="Basic and acidic residues" evidence="5">
    <location>
        <begin position="1"/>
        <end position="14"/>
    </location>
</feature>
<dbReference type="Proteomes" id="UP001265746">
    <property type="component" value="Unassembled WGS sequence"/>
</dbReference>
<gene>
    <name evidence="8" type="ORF">N8I77_007686</name>
</gene>
<evidence type="ECO:0000256" key="3">
    <source>
        <dbReference type="ARBA" id="ARBA00022989"/>
    </source>
</evidence>
<feature type="transmembrane region" description="Helical" evidence="6">
    <location>
        <begin position="477"/>
        <end position="499"/>
    </location>
</feature>
<dbReference type="PANTHER" id="PTHR42718">
    <property type="entry name" value="MAJOR FACILITATOR SUPERFAMILY MULTIDRUG TRANSPORTER MFSC"/>
    <property type="match status" value="1"/>
</dbReference>
<evidence type="ECO:0000313" key="9">
    <source>
        <dbReference type="Proteomes" id="UP001265746"/>
    </source>
</evidence>
<feature type="transmembrane region" description="Helical" evidence="6">
    <location>
        <begin position="519"/>
        <end position="540"/>
    </location>
</feature>
<dbReference type="SUPFAM" id="SSF103473">
    <property type="entry name" value="MFS general substrate transporter"/>
    <property type="match status" value="1"/>
</dbReference>
<dbReference type="PROSITE" id="PS50850">
    <property type="entry name" value="MFS"/>
    <property type="match status" value="1"/>
</dbReference>
<evidence type="ECO:0000256" key="6">
    <source>
        <dbReference type="SAM" id="Phobius"/>
    </source>
</evidence>
<feature type="transmembrane region" description="Helical" evidence="6">
    <location>
        <begin position="384"/>
        <end position="407"/>
    </location>
</feature>
<evidence type="ECO:0000256" key="5">
    <source>
        <dbReference type="SAM" id="MobiDB-lite"/>
    </source>
</evidence>
<dbReference type="AlphaFoldDB" id="A0AAD9SC97"/>
<dbReference type="EMBL" id="JAUJFL010000004">
    <property type="protein sequence ID" value="KAK2604786.1"/>
    <property type="molecule type" value="Genomic_DNA"/>
</dbReference>
<dbReference type="GO" id="GO:0022857">
    <property type="term" value="F:transmembrane transporter activity"/>
    <property type="evidence" value="ECO:0007669"/>
    <property type="project" value="InterPro"/>
</dbReference>
<dbReference type="Gene3D" id="1.20.1250.20">
    <property type="entry name" value="MFS general substrate transporter like domains"/>
    <property type="match status" value="1"/>
</dbReference>
<name>A0AAD9SC97_PHOAM</name>